<reference evidence="3 4" key="1">
    <citation type="submission" date="2020-11" db="EMBL/GenBank/DDBJ databases">
        <authorList>
            <person name="Sun Q."/>
        </authorList>
    </citation>
    <scope>NUCLEOTIDE SEQUENCE [LARGE SCALE GENOMIC DNA]</scope>
    <source>
        <strain evidence="3 4">P8398</strain>
    </source>
</reference>
<dbReference type="GO" id="GO:0016798">
    <property type="term" value="F:hydrolase activity, acting on glycosyl bonds"/>
    <property type="evidence" value="ECO:0007669"/>
    <property type="project" value="UniProtKB-KW"/>
</dbReference>
<protein>
    <submittedName>
        <fullName evidence="3">Phosphodiester glycosidase family protein</fullName>
    </submittedName>
</protein>
<feature type="chain" id="PRO_5047043568" evidence="1">
    <location>
        <begin position="20"/>
        <end position="236"/>
    </location>
</feature>
<feature type="signal peptide" evidence="1">
    <location>
        <begin position="1"/>
        <end position="19"/>
    </location>
</feature>
<name>A0AA48WDV7_9BURK</name>
<evidence type="ECO:0000313" key="3">
    <source>
        <dbReference type="EMBL" id="QPI50166.1"/>
    </source>
</evidence>
<proteinExistence type="predicted"/>
<sequence length="236" mass="25321">MKKLLFSLFVCLCAQLCQAADARFTVVTVDSARQDLRLFLGDEAGQPFKGFARLQEWLQGRKQRLVFAVNAGMYHADFAPVGLYVENGKELAPLNLADGAGNFFLKPNGVFLLGKAGPAVVESSGYAVHGAGVRLATQSGPMLVIDGKIHPRFDPGSSSRHVRNGVGVVDGKAIFVISNEPVTFHEFATYFRDSLHCKNALYLDGSISSLFSTELGRADSGPPLGPILGVVEPAPR</sequence>
<organism evidence="3 4">
    <name type="scientific">Massilia antarctica</name>
    <dbReference type="NCBI Taxonomy" id="2765360"/>
    <lineage>
        <taxon>Bacteria</taxon>
        <taxon>Pseudomonadati</taxon>
        <taxon>Pseudomonadota</taxon>
        <taxon>Betaproteobacteria</taxon>
        <taxon>Burkholderiales</taxon>
        <taxon>Oxalobacteraceae</taxon>
        <taxon>Telluria group</taxon>
        <taxon>Massilia</taxon>
    </lineage>
</organism>
<gene>
    <name evidence="3" type="ORF">IV454_00545</name>
</gene>
<dbReference type="EMBL" id="CP065053">
    <property type="protein sequence ID" value="QPI50166.1"/>
    <property type="molecule type" value="Genomic_DNA"/>
</dbReference>
<keyword evidence="4" id="KW-1185">Reference proteome</keyword>
<evidence type="ECO:0000259" key="2">
    <source>
        <dbReference type="Pfam" id="PF09992"/>
    </source>
</evidence>
<keyword evidence="3" id="KW-0378">Hydrolase</keyword>
<dbReference type="InterPro" id="IPR018711">
    <property type="entry name" value="NAGPA"/>
</dbReference>
<dbReference type="Proteomes" id="UP000662888">
    <property type="component" value="Chromosome"/>
</dbReference>
<keyword evidence="1" id="KW-0732">Signal</keyword>
<dbReference type="Pfam" id="PF09992">
    <property type="entry name" value="NAGPA"/>
    <property type="match status" value="1"/>
</dbReference>
<feature type="domain" description="Phosphodiester glycosidase" evidence="2">
    <location>
        <begin position="64"/>
        <end position="212"/>
    </location>
</feature>
<dbReference type="RefSeq" id="WP_206089730.1">
    <property type="nucleotide sequence ID" value="NZ_CP065053.1"/>
</dbReference>
<accession>A0AA48WDV7</accession>
<keyword evidence="3" id="KW-0326">Glycosidase</keyword>
<evidence type="ECO:0000313" key="4">
    <source>
        <dbReference type="Proteomes" id="UP000662888"/>
    </source>
</evidence>
<evidence type="ECO:0000256" key="1">
    <source>
        <dbReference type="SAM" id="SignalP"/>
    </source>
</evidence>